<organism evidence="6 7">
    <name type="scientific">Polaromonas eurypsychrophila</name>
    <dbReference type="NCBI Taxonomy" id="1614635"/>
    <lineage>
        <taxon>Bacteria</taxon>
        <taxon>Pseudomonadati</taxon>
        <taxon>Pseudomonadota</taxon>
        <taxon>Betaproteobacteria</taxon>
        <taxon>Burkholderiales</taxon>
        <taxon>Comamonadaceae</taxon>
        <taxon>Polaromonas</taxon>
    </lineage>
</organism>
<dbReference type="PANTHER" id="PTHR30346">
    <property type="entry name" value="TRANSCRIPTIONAL DUAL REGULATOR HCAR-RELATED"/>
    <property type="match status" value="1"/>
</dbReference>
<dbReference type="SUPFAM" id="SSF46785">
    <property type="entry name" value="Winged helix' DNA-binding domain"/>
    <property type="match status" value="1"/>
</dbReference>
<name>A0A916SHL5_9BURK</name>
<reference evidence="6" key="2">
    <citation type="submission" date="2020-09" db="EMBL/GenBank/DDBJ databases">
        <authorList>
            <person name="Sun Q."/>
            <person name="Zhou Y."/>
        </authorList>
    </citation>
    <scope>NUCLEOTIDE SEQUENCE</scope>
    <source>
        <strain evidence="6">CGMCC 1.15322</strain>
    </source>
</reference>
<dbReference type="PANTHER" id="PTHR30346:SF0">
    <property type="entry name" value="HCA OPERON TRANSCRIPTIONAL ACTIVATOR HCAR"/>
    <property type="match status" value="1"/>
</dbReference>
<keyword evidence="4" id="KW-0804">Transcription</keyword>
<dbReference type="GO" id="GO:0003677">
    <property type="term" value="F:DNA binding"/>
    <property type="evidence" value="ECO:0007669"/>
    <property type="project" value="UniProtKB-KW"/>
</dbReference>
<dbReference type="Pfam" id="PF03466">
    <property type="entry name" value="LysR_substrate"/>
    <property type="match status" value="1"/>
</dbReference>
<reference evidence="6" key="1">
    <citation type="journal article" date="2014" name="Int. J. Syst. Evol. Microbiol.">
        <title>Complete genome sequence of Corynebacterium casei LMG S-19264T (=DSM 44701T), isolated from a smear-ripened cheese.</title>
        <authorList>
            <consortium name="US DOE Joint Genome Institute (JGI-PGF)"/>
            <person name="Walter F."/>
            <person name="Albersmeier A."/>
            <person name="Kalinowski J."/>
            <person name="Ruckert C."/>
        </authorList>
    </citation>
    <scope>NUCLEOTIDE SEQUENCE</scope>
    <source>
        <strain evidence="6">CGMCC 1.15322</strain>
    </source>
</reference>
<feature type="domain" description="HTH lysR-type" evidence="5">
    <location>
        <begin position="6"/>
        <end position="63"/>
    </location>
</feature>
<gene>
    <name evidence="6" type="primary">ilvR</name>
    <name evidence="6" type="ORF">GCM10011496_21970</name>
</gene>
<dbReference type="Proteomes" id="UP000620596">
    <property type="component" value="Unassembled WGS sequence"/>
</dbReference>
<dbReference type="InterPro" id="IPR000847">
    <property type="entry name" value="LysR_HTH_N"/>
</dbReference>
<dbReference type="FunFam" id="1.10.10.10:FF:000001">
    <property type="entry name" value="LysR family transcriptional regulator"/>
    <property type="match status" value="1"/>
</dbReference>
<dbReference type="Gene3D" id="1.10.10.10">
    <property type="entry name" value="Winged helix-like DNA-binding domain superfamily/Winged helix DNA-binding domain"/>
    <property type="match status" value="1"/>
</dbReference>
<evidence type="ECO:0000259" key="5">
    <source>
        <dbReference type="PROSITE" id="PS50931"/>
    </source>
</evidence>
<keyword evidence="7" id="KW-1185">Reference proteome</keyword>
<proteinExistence type="inferred from homology"/>
<dbReference type="EMBL" id="BMIG01000007">
    <property type="protein sequence ID" value="GGB00587.1"/>
    <property type="molecule type" value="Genomic_DNA"/>
</dbReference>
<dbReference type="AlphaFoldDB" id="A0A916SHL5"/>
<dbReference type="PRINTS" id="PR00039">
    <property type="entry name" value="HTHLYSR"/>
</dbReference>
<dbReference type="InterPro" id="IPR005119">
    <property type="entry name" value="LysR_subst-bd"/>
</dbReference>
<dbReference type="InterPro" id="IPR036388">
    <property type="entry name" value="WH-like_DNA-bd_sf"/>
</dbReference>
<evidence type="ECO:0000256" key="1">
    <source>
        <dbReference type="ARBA" id="ARBA00009437"/>
    </source>
</evidence>
<comment type="caution">
    <text evidence="6">The sequence shown here is derived from an EMBL/GenBank/DDBJ whole genome shotgun (WGS) entry which is preliminary data.</text>
</comment>
<dbReference type="InterPro" id="IPR036390">
    <property type="entry name" value="WH_DNA-bd_sf"/>
</dbReference>
<accession>A0A916SHL5</accession>
<evidence type="ECO:0000256" key="2">
    <source>
        <dbReference type="ARBA" id="ARBA00023015"/>
    </source>
</evidence>
<dbReference type="GO" id="GO:0032993">
    <property type="term" value="C:protein-DNA complex"/>
    <property type="evidence" value="ECO:0007669"/>
    <property type="project" value="TreeGrafter"/>
</dbReference>
<dbReference type="GO" id="GO:0003700">
    <property type="term" value="F:DNA-binding transcription factor activity"/>
    <property type="evidence" value="ECO:0007669"/>
    <property type="project" value="InterPro"/>
</dbReference>
<dbReference type="Gene3D" id="3.40.190.10">
    <property type="entry name" value="Periplasmic binding protein-like II"/>
    <property type="match status" value="2"/>
</dbReference>
<dbReference type="RefSeq" id="WP_188708556.1">
    <property type="nucleotide sequence ID" value="NZ_BMIG01000007.1"/>
</dbReference>
<keyword evidence="3" id="KW-0238">DNA-binding</keyword>
<comment type="similarity">
    <text evidence="1">Belongs to the LysR transcriptional regulatory family.</text>
</comment>
<dbReference type="PROSITE" id="PS50931">
    <property type="entry name" value="HTH_LYSR"/>
    <property type="match status" value="1"/>
</dbReference>
<dbReference type="Pfam" id="PF00126">
    <property type="entry name" value="HTH_1"/>
    <property type="match status" value="1"/>
</dbReference>
<dbReference type="SUPFAM" id="SSF53850">
    <property type="entry name" value="Periplasmic binding protein-like II"/>
    <property type="match status" value="1"/>
</dbReference>
<evidence type="ECO:0000256" key="4">
    <source>
        <dbReference type="ARBA" id="ARBA00023163"/>
    </source>
</evidence>
<sequence length="304" mass="33400">MSPLPIELRLWRQFAAVAEELHFGRAAARLHMTQPPLTQAIAHLEKLLDVRLFDRTKRSVQMTPAATALLPQVLDLLARAQALPEQARAADAGELGRLRLAFVSTAGFSLLPAWVRIFRERNPQVQLELLEATGDMQLQAFERHDIDAGVILHSPGFAPPGLQSRRVAREPLVLALAEQHPLAARASLVLDEVLTQPLVIFPRRILPSLYDAIFATYHAAAQSPRVAQEAIQMQTIVNLVSAGLGVAWVPDSVRQFQRPGVIYRSVAGKKGRQVPVCETSLVWPEGAVPACVTRFIDCAPAWPG</sequence>
<evidence type="ECO:0000313" key="7">
    <source>
        <dbReference type="Proteomes" id="UP000620596"/>
    </source>
</evidence>
<evidence type="ECO:0000313" key="6">
    <source>
        <dbReference type="EMBL" id="GGB00587.1"/>
    </source>
</evidence>
<keyword evidence="2" id="KW-0805">Transcription regulation</keyword>
<protein>
    <submittedName>
        <fullName evidence="6">Isoleucine biosynthesis transcriptional activator</fullName>
    </submittedName>
</protein>
<evidence type="ECO:0000256" key="3">
    <source>
        <dbReference type="ARBA" id="ARBA00023125"/>
    </source>
</evidence>